<proteinExistence type="predicted"/>
<accession>A0A1F6W7P0</accession>
<dbReference type="InterPro" id="IPR045584">
    <property type="entry name" value="Pilin-like"/>
</dbReference>
<sequence>MISIFYKLKNNKRNRGMTYVELIVVLSIFAVMSTITIFNYGEFQARVDIKNLANDIALRIVEAQKAALSGQFPSLSQQVGLPLTWNPSYGVYLNPTSNNTSFVYFVDLNGNNLYEGSSCSGECVETINITRGNQISGLQVFYLGNPNGQNLSNATVSFRRPNVSAIIRSSVALGPNISHLEITVVSPKSPQATIKLYASGRVQIN</sequence>
<dbReference type="STRING" id="1801754.A3D42_01425"/>
<evidence type="ECO:0000313" key="3">
    <source>
        <dbReference type="Proteomes" id="UP000177777"/>
    </source>
</evidence>
<evidence type="ECO:0000256" key="1">
    <source>
        <dbReference type="SAM" id="Phobius"/>
    </source>
</evidence>
<name>A0A1F6W7P0_9BACT</name>
<evidence type="ECO:0008006" key="4">
    <source>
        <dbReference type="Google" id="ProtNLM"/>
    </source>
</evidence>
<organism evidence="2 3">
    <name type="scientific">Candidatus Nomurabacteria bacterium RIFCSPHIGHO2_02_FULL_41_18</name>
    <dbReference type="NCBI Taxonomy" id="1801754"/>
    <lineage>
        <taxon>Bacteria</taxon>
        <taxon>Candidatus Nomuraibacteriota</taxon>
    </lineage>
</organism>
<gene>
    <name evidence="2" type="ORF">A3D42_01425</name>
</gene>
<dbReference type="NCBIfam" id="TIGR02532">
    <property type="entry name" value="IV_pilin_GFxxxE"/>
    <property type="match status" value="1"/>
</dbReference>
<evidence type="ECO:0000313" key="2">
    <source>
        <dbReference type="EMBL" id="OGI77854.1"/>
    </source>
</evidence>
<dbReference type="InterPro" id="IPR012902">
    <property type="entry name" value="N_methyl_site"/>
</dbReference>
<dbReference type="AlphaFoldDB" id="A0A1F6W7P0"/>
<protein>
    <recommendedName>
        <fullName evidence="4">General secretion pathway GspH domain-containing protein</fullName>
    </recommendedName>
</protein>
<dbReference type="SUPFAM" id="SSF54523">
    <property type="entry name" value="Pili subunits"/>
    <property type="match status" value="1"/>
</dbReference>
<reference evidence="2 3" key="1">
    <citation type="journal article" date="2016" name="Nat. Commun.">
        <title>Thousands of microbial genomes shed light on interconnected biogeochemical processes in an aquifer system.</title>
        <authorList>
            <person name="Anantharaman K."/>
            <person name="Brown C.T."/>
            <person name="Hug L.A."/>
            <person name="Sharon I."/>
            <person name="Castelle C.J."/>
            <person name="Probst A.J."/>
            <person name="Thomas B.C."/>
            <person name="Singh A."/>
            <person name="Wilkins M.J."/>
            <person name="Karaoz U."/>
            <person name="Brodie E.L."/>
            <person name="Williams K.H."/>
            <person name="Hubbard S.S."/>
            <person name="Banfield J.F."/>
        </authorList>
    </citation>
    <scope>NUCLEOTIDE SEQUENCE [LARGE SCALE GENOMIC DNA]</scope>
</reference>
<dbReference type="Proteomes" id="UP000177777">
    <property type="component" value="Unassembled WGS sequence"/>
</dbReference>
<dbReference type="EMBL" id="MFUE01000009">
    <property type="protein sequence ID" value="OGI77854.1"/>
    <property type="molecule type" value="Genomic_DNA"/>
</dbReference>
<feature type="transmembrane region" description="Helical" evidence="1">
    <location>
        <begin position="20"/>
        <end position="41"/>
    </location>
</feature>
<keyword evidence="1" id="KW-0812">Transmembrane</keyword>
<keyword evidence="1" id="KW-0472">Membrane</keyword>
<comment type="caution">
    <text evidence="2">The sequence shown here is derived from an EMBL/GenBank/DDBJ whole genome shotgun (WGS) entry which is preliminary data.</text>
</comment>
<keyword evidence="1" id="KW-1133">Transmembrane helix</keyword>